<dbReference type="AlphaFoldDB" id="A3DLH5"/>
<dbReference type="eggNOG" id="arCOG07862">
    <property type="taxonomic scope" value="Archaea"/>
</dbReference>
<dbReference type="InterPro" id="IPR037524">
    <property type="entry name" value="PA14/GLEYA"/>
</dbReference>
<dbReference type="OrthoDB" id="19195at2157"/>
<dbReference type="EMBL" id="CP000575">
    <property type="protein sequence ID" value="ABN69485.1"/>
    <property type="molecule type" value="Genomic_DNA"/>
</dbReference>
<sequence>MGKYVLIKTKEGLLRGLKTLYYRWKGSDPPNDLLLLKPIREDVSPWINYTWWRNPAPGVPAEFFAIAWLGFIYVDKAGVYRFYVTTDDGSRVWVDGKLLIDAWKDQPPTTYVSEPIPLSEGYHRLKYYFYNRYAFAQAVLGWIPQEGEAGVIPKDRFYHVISDRVFFEGVPEDYTVEVLPSGAEKKICISRGGVCGIRVLFDELPMEAIVRVLDTSGGVVYETPEKITLWGGDEIKLAEIK</sequence>
<organism evidence="2 3">
    <name type="scientific">Staphylothermus marinus (strain ATCC 43588 / DSM 3639 / JCM 9404 / F1)</name>
    <dbReference type="NCBI Taxonomy" id="399550"/>
    <lineage>
        <taxon>Archaea</taxon>
        <taxon>Thermoproteota</taxon>
        <taxon>Thermoprotei</taxon>
        <taxon>Desulfurococcales</taxon>
        <taxon>Desulfurococcaceae</taxon>
        <taxon>Staphylothermus</taxon>
    </lineage>
</organism>
<reference evidence="2 3" key="2">
    <citation type="journal article" date="2009" name="Stand. Genomic Sci.">
        <title>Complete genome sequence of Staphylothermus marinus Stetter and Fiala 1986 type strain F1.</title>
        <authorList>
            <person name="Anderson I.J."/>
            <person name="Sun H."/>
            <person name="Lapidus A."/>
            <person name="Copeland A."/>
            <person name="Glavina Del Rio T."/>
            <person name="Tice H."/>
            <person name="Dalin E."/>
            <person name="Lucas S."/>
            <person name="Barry K."/>
            <person name="Land M."/>
            <person name="Richardson P."/>
            <person name="Huber H."/>
            <person name="Kyrpides N.C."/>
        </authorList>
    </citation>
    <scope>NUCLEOTIDE SEQUENCE [LARGE SCALE GENOMIC DNA]</scope>
    <source>
        <strain evidence="3">ATCC 43588 / DSM 3639 / JCM 9404 / F1</strain>
    </source>
</reference>
<dbReference type="SMART" id="SM00758">
    <property type="entry name" value="PA14"/>
    <property type="match status" value="1"/>
</dbReference>
<keyword evidence="3" id="KW-1185">Reference proteome</keyword>
<dbReference type="InterPro" id="IPR011658">
    <property type="entry name" value="PA14_dom"/>
</dbReference>
<dbReference type="HOGENOM" id="CLU_1092396_0_0_2"/>
<proteinExistence type="predicted"/>
<gene>
    <name evidence="2" type="ordered locus">Smar_0373</name>
</gene>
<dbReference type="STRING" id="399550.Smar_0373"/>
<dbReference type="PROSITE" id="PS51820">
    <property type="entry name" value="PA14"/>
    <property type="match status" value="1"/>
</dbReference>
<evidence type="ECO:0000259" key="1">
    <source>
        <dbReference type="PROSITE" id="PS51820"/>
    </source>
</evidence>
<name>A3DLH5_STAMF</name>
<feature type="domain" description="PA14" evidence="1">
    <location>
        <begin position="12"/>
        <end position="156"/>
    </location>
</feature>
<accession>A3DLH5</accession>
<dbReference type="Gene3D" id="3.90.182.10">
    <property type="entry name" value="Toxin - Anthrax Protective Antigen,domain 1"/>
    <property type="match status" value="1"/>
</dbReference>
<evidence type="ECO:0000313" key="2">
    <source>
        <dbReference type="EMBL" id="ABN69485.1"/>
    </source>
</evidence>
<dbReference type="GeneID" id="4907395"/>
<protein>
    <submittedName>
        <fullName evidence="2">PA14 domain protein</fullName>
    </submittedName>
</protein>
<dbReference type="SUPFAM" id="SSF56988">
    <property type="entry name" value="Anthrax protective antigen"/>
    <property type="match status" value="1"/>
</dbReference>
<dbReference type="Proteomes" id="UP000000254">
    <property type="component" value="Chromosome"/>
</dbReference>
<dbReference type="RefSeq" id="WP_011838676.1">
    <property type="nucleotide sequence ID" value="NC_009033.1"/>
</dbReference>
<dbReference type="Pfam" id="PF07691">
    <property type="entry name" value="PA14"/>
    <property type="match status" value="1"/>
</dbReference>
<dbReference type="KEGG" id="smr:Smar_0373"/>
<reference evidence="3" key="1">
    <citation type="journal article" date="2009" name="BMC Genomics">
        <title>The complete genome sequence of Staphylothermus marinus reveals differences in sulfur metabolism among heterotrophic Crenarchaeota.</title>
        <authorList>
            <person name="Anderson I.J."/>
            <person name="Dharmarajan L."/>
            <person name="Rodriguez J."/>
            <person name="Hooper S."/>
            <person name="Porat I."/>
            <person name="Ulrich L.E."/>
            <person name="Elkins J.G."/>
            <person name="Mavromatis K."/>
            <person name="Sun H."/>
            <person name="Land M."/>
            <person name="Lapidus A."/>
            <person name="Lucas S."/>
            <person name="Barry K."/>
            <person name="Huber H."/>
            <person name="Zhulin I.B."/>
            <person name="Whitman W.B."/>
            <person name="Mukhopadhyay B."/>
            <person name="Woese C."/>
            <person name="Bristow J."/>
            <person name="Kyrpides N."/>
        </authorList>
    </citation>
    <scope>NUCLEOTIDE SEQUENCE [LARGE SCALE GENOMIC DNA]</scope>
    <source>
        <strain evidence="3">ATCC 43588 / DSM 3639 / JCM 9404 / F1</strain>
    </source>
</reference>
<evidence type="ECO:0000313" key="3">
    <source>
        <dbReference type="Proteomes" id="UP000000254"/>
    </source>
</evidence>